<dbReference type="PANTHER" id="PTHR12804:SF0">
    <property type="entry name" value="SIGNAL PEPTIDASE COMPLEX SUBUNIT 3"/>
    <property type="match status" value="1"/>
</dbReference>
<dbReference type="Pfam" id="PF04573">
    <property type="entry name" value="SPC22"/>
    <property type="match status" value="1"/>
</dbReference>
<dbReference type="GO" id="GO:0045047">
    <property type="term" value="P:protein targeting to ER"/>
    <property type="evidence" value="ECO:0007669"/>
    <property type="project" value="TreeGrafter"/>
</dbReference>
<dbReference type="EMBL" id="CAJNIZ010045309">
    <property type="protein sequence ID" value="CAE7716148.1"/>
    <property type="molecule type" value="Genomic_DNA"/>
</dbReference>
<evidence type="ECO:0000256" key="7">
    <source>
        <dbReference type="ARBA" id="ARBA00023136"/>
    </source>
</evidence>
<gene>
    <name evidence="9" type="primary">Arxes2</name>
    <name evidence="9" type="ORF">SPIL2461_LOCUS20348</name>
</gene>
<keyword evidence="7" id="KW-0472">Membrane</keyword>
<evidence type="ECO:0000256" key="5">
    <source>
        <dbReference type="ARBA" id="ARBA00022968"/>
    </source>
</evidence>
<accession>A0A812X3U6</accession>
<reference evidence="9" key="1">
    <citation type="submission" date="2021-02" db="EMBL/GenBank/DDBJ databases">
        <authorList>
            <person name="Dougan E. K."/>
            <person name="Rhodes N."/>
            <person name="Thang M."/>
            <person name="Chan C."/>
        </authorList>
    </citation>
    <scope>NUCLEOTIDE SEQUENCE</scope>
</reference>
<comment type="subcellular location">
    <subcellularLocation>
        <location evidence="1">Endoplasmic reticulum membrane</location>
        <topology evidence="1">Single-pass type II membrane protein</topology>
    </subcellularLocation>
</comment>
<dbReference type="AlphaFoldDB" id="A0A812X3U6"/>
<evidence type="ECO:0000256" key="4">
    <source>
        <dbReference type="ARBA" id="ARBA00022824"/>
    </source>
</evidence>
<dbReference type="OrthoDB" id="10261524at2759"/>
<dbReference type="InterPro" id="IPR007653">
    <property type="entry name" value="SPC3"/>
</dbReference>
<proteinExistence type="inferred from homology"/>
<evidence type="ECO:0000256" key="2">
    <source>
        <dbReference type="ARBA" id="ARBA00009289"/>
    </source>
</evidence>
<evidence type="ECO:0000256" key="1">
    <source>
        <dbReference type="ARBA" id="ARBA00004648"/>
    </source>
</evidence>
<keyword evidence="10" id="KW-1185">Reference proteome</keyword>
<dbReference type="GO" id="GO:0005787">
    <property type="term" value="C:signal peptidase complex"/>
    <property type="evidence" value="ECO:0007669"/>
    <property type="project" value="InterPro"/>
</dbReference>
<evidence type="ECO:0000313" key="10">
    <source>
        <dbReference type="Proteomes" id="UP000649617"/>
    </source>
</evidence>
<comment type="similarity">
    <text evidence="2">Belongs to the SPCS3 family.</text>
</comment>
<keyword evidence="3" id="KW-0812">Transmembrane</keyword>
<dbReference type="Proteomes" id="UP000649617">
    <property type="component" value="Unassembled WGS sequence"/>
</dbReference>
<keyword evidence="5" id="KW-0735">Signal-anchor</keyword>
<evidence type="ECO:0000313" key="9">
    <source>
        <dbReference type="EMBL" id="CAE7716148.1"/>
    </source>
</evidence>
<evidence type="ECO:0000256" key="6">
    <source>
        <dbReference type="ARBA" id="ARBA00022989"/>
    </source>
</evidence>
<evidence type="ECO:0000256" key="8">
    <source>
        <dbReference type="ARBA" id="ARBA00029556"/>
    </source>
</evidence>
<protein>
    <recommendedName>
        <fullName evidence="8">Signal peptidase complex subunit 3</fullName>
    </recommendedName>
</protein>
<name>A0A812X3U6_SYMPI</name>
<organism evidence="9 10">
    <name type="scientific">Symbiodinium pilosum</name>
    <name type="common">Dinoflagellate</name>
    <dbReference type="NCBI Taxonomy" id="2952"/>
    <lineage>
        <taxon>Eukaryota</taxon>
        <taxon>Sar</taxon>
        <taxon>Alveolata</taxon>
        <taxon>Dinophyceae</taxon>
        <taxon>Suessiales</taxon>
        <taxon>Symbiodiniaceae</taxon>
        <taxon>Symbiodinium</taxon>
    </lineage>
</organism>
<sequence>MDSYSARGNSIFCTFVTVLGTTAVLNHLSTFLPMKQFDVRTSGTVHLNKIHDLIPNSHHACDQSVLSFNVSHQLSSEFHWNMNQLFVYLVATYNDTASNMRNEALLKCFVLFAQTEQSVGYTLGWELSRKAFLDR</sequence>
<dbReference type="PANTHER" id="PTHR12804">
    <property type="entry name" value="MICROSOMAL SIGNAL PEPTIDASE 23 KD SUBUNIT SPC22/23"/>
    <property type="match status" value="1"/>
</dbReference>
<keyword evidence="6" id="KW-1133">Transmembrane helix</keyword>
<comment type="caution">
    <text evidence="9">The sequence shown here is derived from an EMBL/GenBank/DDBJ whole genome shotgun (WGS) entry which is preliminary data.</text>
</comment>
<dbReference type="GO" id="GO:0006465">
    <property type="term" value="P:signal peptide processing"/>
    <property type="evidence" value="ECO:0007669"/>
    <property type="project" value="InterPro"/>
</dbReference>
<keyword evidence="4" id="KW-0256">Endoplasmic reticulum</keyword>
<evidence type="ECO:0000256" key="3">
    <source>
        <dbReference type="ARBA" id="ARBA00022692"/>
    </source>
</evidence>